<reference evidence="7 8" key="1">
    <citation type="submission" date="2019-03" db="EMBL/GenBank/DDBJ databases">
        <title>Genomic Encyclopedia of Type Strains, Phase IV (KMG-IV): sequencing the most valuable type-strain genomes for metagenomic binning, comparative biology and taxonomic classification.</title>
        <authorList>
            <person name="Goeker M."/>
        </authorList>
    </citation>
    <scope>NUCLEOTIDE SEQUENCE [LARGE SCALE GENOMIC DNA]</scope>
    <source>
        <strain evidence="7 8">DSM 16326</strain>
    </source>
</reference>
<name>A0A4R8ITI9_9GAMM</name>
<dbReference type="NCBIfam" id="TIGR00668">
    <property type="entry name" value="apaH"/>
    <property type="match status" value="1"/>
</dbReference>
<dbReference type="NCBIfam" id="NF001204">
    <property type="entry name" value="PRK00166.1"/>
    <property type="match status" value="1"/>
</dbReference>
<dbReference type="HAMAP" id="MF_00199">
    <property type="entry name" value="ApaH"/>
    <property type="match status" value="1"/>
</dbReference>
<dbReference type="OrthoDB" id="9807890at2"/>
<dbReference type="PANTHER" id="PTHR40942:SF4">
    <property type="entry name" value="CYTOCHROME C5"/>
    <property type="match status" value="1"/>
</dbReference>
<dbReference type="AlphaFoldDB" id="A0A4R8ITI9"/>
<evidence type="ECO:0000256" key="2">
    <source>
        <dbReference type="ARBA" id="ARBA00005419"/>
    </source>
</evidence>
<dbReference type="Proteomes" id="UP000294914">
    <property type="component" value="Unassembled WGS sequence"/>
</dbReference>
<dbReference type="RefSeq" id="WP_134081122.1">
    <property type="nucleotide sequence ID" value="NZ_SOQX01000001.1"/>
</dbReference>
<dbReference type="InterPro" id="IPR004843">
    <property type="entry name" value="Calcineurin-like_PHP"/>
</dbReference>
<evidence type="ECO:0000259" key="6">
    <source>
        <dbReference type="Pfam" id="PF00149"/>
    </source>
</evidence>
<dbReference type="InterPro" id="IPR004617">
    <property type="entry name" value="ApaH"/>
</dbReference>
<protein>
    <recommendedName>
        <fullName evidence="5">Bis(5'-nucleosyl)-tetraphosphatase, symmetrical</fullName>
        <ecNumber evidence="5">3.6.1.41</ecNumber>
    </recommendedName>
    <alternativeName>
        <fullName evidence="5">Ap4A hydrolase</fullName>
    </alternativeName>
    <alternativeName>
        <fullName evidence="5">Diadenosine 5',5'''-P1,P4-tetraphosphate pyrophosphohydrolase</fullName>
    </alternativeName>
    <alternativeName>
        <fullName evidence="5">Diadenosine tetraphosphatase</fullName>
    </alternativeName>
</protein>
<feature type="domain" description="Calcineurin-like phosphoesterase" evidence="6">
    <location>
        <begin position="1"/>
        <end position="148"/>
    </location>
</feature>
<comment type="caution">
    <text evidence="7">The sequence shown here is derived from an EMBL/GenBank/DDBJ whole genome shotgun (WGS) entry which is preliminary data.</text>
</comment>
<evidence type="ECO:0000313" key="8">
    <source>
        <dbReference type="Proteomes" id="UP000294914"/>
    </source>
</evidence>
<evidence type="ECO:0000256" key="3">
    <source>
        <dbReference type="ARBA" id="ARBA00022801"/>
    </source>
</evidence>
<gene>
    <name evidence="5" type="primary">apaH</name>
    <name evidence="7" type="ORF">EDC23_0691</name>
</gene>
<comment type="similarity">
    <text evidence="2 5">Belongs to the Ap4A hydrolase family.</text>
</comment>
<sequence length="277" mass="31202">MAVYAIGDLQGCYDEFRALLDKLHFDPGRDQLWLVGDLVNRGPKSLECLRFVKSIEQSVITVLGNHDLHLLALAEGVGSTNDASMQAILEAPDSTELLDWLRQRPLLHYDTGLDYCMVHAGIYPLWSLAQAQQYAGELEAVLRGDDYHAFFQHMYGDQPAYWSEQLEGRDRLRFICNAFTRMRFCKSDGSLDLKAKGTPADPPADCYPWYNLPQRVEFDTPILFGHWAALGLHVQDNVHAIDTGCVWGGQLTAYQLGQPANRHITHQCPRNCQPGTP</sequence>
<evidence type="ECO:0000313" key="7">
    <source>
        <dbReference type="EMBL" id="TDY04316.1"/>
    </source>
</evidence>
<keyword evidence="3 5" id="KW-0378">Hydrolase</keyword>
<keyword evidence="8" id="KW-1185">Reference proteome</keyword>
<dbReference type="PANTHER" id="PTHR40942">
    <property type="match status" value="1"/>
</dbReference>
<dbReference type="InterPro" id="IPR029052">
    <property type="entry name" value="Metallo-depent_PP-like"/>
</dbReference>
<dbReference type="CDD" id="cd07422">
    <property type="entry name" value="MPP_ApaH"/>
    <property type="match status" value="1"/>
</dbReference>
<evidence type="ECO:0000256" key="1">
    <source>
        <dbReference type="ARBA" id="ARBA00003413"/>
    </source>
</evidence>
<evidence type="ECO:0000256" key="5">
    <source>
        <dbReference type="HAMAP-Rule" id="MF_00199"/>
    </source>
</evidence>
<dbReference type="EMBL" id="SOQX01000001">
    <property type="protein sequence ID" value="TDY04316.1"/>
    <property type="molecule type" value="Genomic_DNA"/>
</dbReference>
<evidence type="ECO:0000256" key="4">
    <source>
        <dbReference type="ARBA" id="ARBA00049417"/>
    </source>
</evidence>
<dbReference type="Pfam" id="PF00149">
    <property type="entry name" value="Metallophos"/>
    <property type="match status" value="1"/>
</dbReference>
<dbReference type="SUPFAM" id="SSF56300">
    <property type="entry name" value="Metallo-dependent phosphatases"/>
    <property type="match status" value="1"/>
</dbReference>
<organism evidence="7 8">
    <name type="scientific">Thiohalophilus thiocyanatoxydans</name>
    <dbReference type="NCBI Taxonomy" id="381308"/>
    <lineage>
        <taxon>Bacteria</taxon>
        <taxon>Pseudomonadati</taxon>
        <taxon>Pseudomonadota</taxon>
        <taxon>Gammaproteobacteria</taxon>
        <taxon>Thiohalomonadales</taxon>
        <taxon>Thiohalophilaceae</taxon>
        <taxon>Thiohalophilus</taxon>
    </lineage>
</organism>
<dbReference type="PIRSF" id="PIRSF000903">
    <property type="entry name" value="B5n-ttraPtase_sm"/>
    <property type="match status" value="1"/>
</dbReference>
<dbReference type="GO" id="GO:0008803">
    <property type="term" value="F:bis(5'-nucleosyl)-tetraphosphatase (symmetrical) activity"/>
    <property type="evidence" value="ECO:0007669"/>
    <property type="project" value="UniProtKB-UniRule"/>
</dbReference>
<comment type="function">
    <text evidence="1 5">Hydrolyzes diadenosine 5',5'''-P1,P4-tetraphosphate to yield ADP.</text>
</comment>
<proteinExistence type="inferred from homology"/>
<dbReference type="EC" id="3.6.1.41" evidence="5"/>
<comment type="catalytic activity">
    <reaction evidence="4 5">
        <text>P(1),P(4)-bis(5'-adenosyl) tetraphosphate + H2O = 2 ADP + 2 H(+)</text>
        <dbReference type="Rhea" id="RHEA:24252"/>
        <dbReference type="ChEBI" id="CHEBI:15377"/>
        <dbReference type="ChEBI" id="CHEBI:15378"/>
        <dbReference type="ChEBI" id="CHEBI:58141"/>
        <dbReference type="ChEBI" id="CHEBI:456216"/>
        <dbReference type="EC" id="3.6.1.41"/>
    </reaction>
</comment>
<dbReference type="Gene3D" id="3.60.21.10">
    <property type="match status" value="1"/>
</dbReference>
<accession>A0A4R8ITI9</accession>